<feature type="transmembrane region" description="Helical" evidence="1">
    <location>
        <begin position="38"/>
        <end position="61"/>
    </location>
</feature>
<keyword evidence="3" id="KW-1185">Reference proteome</keyword>
<protein>
    <submittedName>
        <fullName evidence="2">Uncharacterized protein</fullName>
    </submittedName>
</protein>
<evidence type="ECO:0000256" key="1">
    <source>
        <dbReference type="SAM" id="Phobius"/>
    </source>
</evidence>
<keyword evidence="1" id="KW-1133">Transmembrane helix</keyword>
<comment type="caution">
    <text evidence="2">The sequence shown here is derived from an EMBL/GenBank/DDBJ whole genome shotgun (WGS) entry which is preliminary data.</text>
</comment>
<reference evidence="2 3" key="1">
    <citation type="submission" date="2019-09" db="EMBL/GenBank/DDBJ databases">
        <title>Draft genome of the ectomycorrhizal ascomycete Sphaerosporella brunnea.</title>
        <authorList>
            <consortium name="DOE Joint Genome Institute"/>
            <person name="Benucci G.M."/>
            <person name="Marozzi G."/>
            <person name="Antonielli L."/>
            <person name="Sanchez S."/>
            <person name="Marco P."/>
            <person name="Wang X."/>
            <person name="Falini L.B."/>
            <person name="Barry K."/>
            <person name="Haridas S."/>
            <person name="Lipzen A."/>
            <person name="Labutti K."/>
            <person name="Grigoriev I.V."/>
            <person name="Murat C."/>
            <person name="Martin F."/>
            <person name="Albertini E."/>
            <person name="Donnini D."/>
            <person name="Bonito G."/>
        </authorList>
    </citation>
    <scope>NUCLEOTIDE SEQUENCE [LARGE SCALE GENOMIC DNA]</scope>
    <source>
        <strain evidence="2 3">Sb_GMNB300</strain>
    </source>
</reference>
<dbReference type="AlphaFoldDB" id="A0A5J5EBB3"/>
<keyword evidence="1" id="KW-0812">Transmembrane</keyword>
<evidence type="ECO:0000313" key="2">
    <source>
        <dbReference type="EMBL" id="KAA8892755.1"/>
    </source>
</evidence>
<dbReference type="InParanoid" id="A0A5J5EBB3"/>
<evidence type="ECO:0000313" key="3">
    <source>
        <dbReference type="Proteomes" id="UP000326924"/>
    </source>
</evidence>
<feature type="transmembrane region" description="Helical" evidence="1">
    <location>
        <begin position="7"/>
        <end position="26"/>
    </location>
</feature>
<name>A0A5J5EBB3_9PEZI</name>
<keyword evidence="1" id="KW-0472">Membrane</keyword>
<proteinExistence type="predicted"/>
<gene>
    <name evidence="2" type="ORF">FN846DRAFT_631342</name>
</gene>
<sequence length="84" mass="10052">MAGYIGVVFLFFFICVVFICFCFLLMLEGFWERWSLPFWIWIWIWIFERTASLTPLLLFGWMGGNRNGKIFEQTCLCYCAIVLL</sequence>
<dbReference type="Proteomes" id="UP000326924">
    <property type="component" value="Unassembled WGS sequence"/>
</dbReference>
<accession>A0A5J5EBB3</accession>
<dbReference type="EMBL" id="VXIS01000604">
    <property type="protein sequence ID" value="KAA8892755.1"/>
    <property type="molecule type" value="Genomic_DNA"/>
</dbReference>
<organism evidence="2 3">
    <name type="scientific">Sphaerosporella brunnea</name>
    <dbReference type="NCBI Taxonomy" id="1250544"/>
    <lineage>
        <taxon>Eukaryota</taxon>
        <taxon>Fungi</taxon>
        <taxon>Dikarya</taxon>
        <taxon>Ascomycota</taxon>
        <taxon>Pezizomycotina</taxon>
        <taxon>Pezizomycetes</taxon>
        <taxon>Pezizales</taxon>
        <taxon>Pyronemataceae</taxon>
        <taxon>Sphaerosporella</taxon>
    </lineage>
</organism>